<dbReference type="AlphaFoldDB" id="A0A4S3MV10"/>
<feature type="domain" description="SH3b" evidence="2">
    <location>
        <begin position="35"/>
        <end position="88"/>
    </location>
</feature>
<keyword evidence="4" id="KW-1185">Reference proteome</keyword>
<sequence>MIRALALCLLSFLPSIAGAEALPALFSVKGVAANDVLNVRAAPSAEGDLLGSLPPGATGVEVVALNPEGTWGRVNIGETAGWVSMRFLAREPGPDWISLDVPMSCYGTEPFWSLDYAPDRRNMMLRQMADENDLGLWINWHIATSGRNGQIGWNLSGPARQGFATLTAERCTDGMSDREMGLSISLFLNPDQESAAEPIGLSGCCTLSR</sequence>
<gene>
    <name evidence="3" type="ORF">E7811_06810</name>
</gene>
<dbReference type="Proteomes" id="UP000309450">
    <property type="component" value="Unassembled WGS sequence"/>
</dbReference>
<proteinExistence type="predicted"/>
<dbReference type="Pfam" id="PF08239">
    <property type="entry name" value="SH3_3"/>
    <property type="match status" value="1"/>
</dbReference>
<protein>
    <submittedName>
        <fullName evidence="3">SH3 domain-containing protein</fullName>
    </submittedName>
</protein>
<feature type="signal peptide" evidence="1">
    <location>
        <begin position="1"/>
        <end position="19"/>
    </location>
</feature>
<comment type="caution">
    <text evidence="3">The sequence shown here is derived from an EMBL/GenBank/DDBJ whole genome shotgun (WGS) entry which is preliminary data.</text>
</comment>
<keyword evidence="1" id="KW-0732">Signal</keyword>
<evidence type="ECO:0000313" key="4">
    <source>
        <dbReference type="Proteomes" id="UP000309450"/>
    </source>
</evidence>
<evidence type="ECO:0000256" key="1">
    <source>
        <dbReference type="SAM" id="SignalP"/>
    </source>
</evidence>
<dbReference type="EMBL" id="SSND01000001">
    <property type="protein sequence ID" value="THD85401.1"/>
    <property type="molecule type" value="Genomic_DNA"/>
</dbReference>
<accession>A0A4S3MV10</accession>
<dbReference type="OrthoDB" id="5489750at2"/>
<feature type="chain" id="PRO_5020241290" evidence="1">
    <location>
        <begin position="20"/>
        <end position="209"/>
    </location>
</feature>
<organism evidence="3 4">
    <name type="scientific">Aliigemmobacter aestuarii</name>
    <dbReference type="NCBI Taxonomy" id="1445661"/>
    <lineage>
        <taxon>Bacteria</taxon>
        <taxon>Pseudomonadati</taxon>
        <taxon>Pseudomonadota</taxon>
        <taxon>Alphaproteobacteria</taxon>
        <taxon>Rhodobacterales</taxon>
        <taxon>Paracoccaceae</taxon>
        <taxon>Aliigemmobacter</taxon>
    </lineage>
</organism>
<evidence type="ECO:0000259" key="2">
    <source>
        <dbReference type="Pfam" id="PF08239"/>
    </source>
</evidence>
<name>A0A4S3MV10_9RHOB</name>
<reference evidence="3 4" key="1">
    <citation type="submission" date="2019-04" db="EMBL/GenBank/DDBJ databases">
        <title>Draft genome sequence of Gemmobacter aestuarii sp. nov.</title>
        <authorList>
            <person name="Hameed A."/>
            <person name="Lin S.-Y."/>
            <person name="Shahina M."/>
            <person name="Lai W.-A."/>
            <person name="Young C.-C."/>
        </authorList>
    </citation>
    <scope>NUCLEOTIDE SEQUENCE [LARGE SCALE GENOMIC DNA]</scope>
    <source>
        <strain evidence="3 4">CC-PW-75</strain>
    </source>
</reference>
<dbReference type="RefSeq" id="WP_136393775.1">
    <property type="nucleotide sequence ID" value="NZ_SSND01000001.1"/>
</dbReference>
<dbReference type="Gene3D" id="2.30.30.40">
    <property type="entry name" value="SH3 Domains"/>
    <property type="match status" value="1"/>
</dbReference>
<dbReference type="InterPro" id="IPR003646">
    <property type="entry name" value="SH3-like_bac-type"/>
</dbReference>
<evidence type="ECO:0000313" key="3">
    <source>
        <dbReference type="EMBL" id="THD85401.1"/>
    </source>
</evidence>